<name>A0A5C0UEP9_9PROT</name>
<dbReference type="Gene3D" id="2.60.120.10">
    <property type="entry name" value="Jelly Rolls"/>
    <property type="match status" value="1"/>
</dbReference>
<organism evidence="2 3">
    <name type="scientific">Candidatus Cytomitobacter indipagum</name>
    <dbReference type="NCBI Taxonomy" id="2601575"/>
    <lineage>
        <taxon>Bacteria</taxon>
        <taxon>Pseudomonadati</taxon>
        <taxon>Pseudomonadota</taxon>
        <taxon>Alphaproteobacteria</taxon>
        <taxon>Holosporales</taxon>
        <taxon>Holosporaceae</taxon>
        <taxon>Candidatus Cytomitobacter</taxon>
    </lineage>
</organism>
<dbReference type="EMBL" id="CP043315">
    <property type="protein sequence ID" value="QEK38161.1"/>
    <property type="molecule type" value="Genomic_DNA"/>
</dbReference>
<dbReference type="Proteomes" id="UP000325155">
    <property type="component" value="Chromosome"/>
</dbReference>
<dbReference type="RefSeq" id="WP_148981008.1">
    <property type="nucleotide sequence ID" value="NZ_CP043315.1"/>
</dbReference>
<proteinExistence type="predicted"/>
<accession>A0A5C0UEP9</accession>
<evidence type="ECO:0000313" key="3">
    <source>
        <dbReference type="Proteomes" id="UP000325155"/>
    </source>
</evidence>
<dbReference type="SUPFAM" id="SSF51206">
    <property type="entry name" value="cAMP-binding domain-like"/>
    <property type="match status" value="1"/>
</dbReference>
<dbReference type="KEGG" id="cip:FZC35_02120"/>
<keyword evidence="3" id="KW-1185">Reference proteome</keyword>
<dbReference type="InterPro" id="IPR018490">
    <property type="entry name" value="cNMP-bd_dom_sf"/>
</dbReference>
<dbReference type="AlphaFoldDB" id="A0A5C0UEP9"/>
<dbReference type="InterPro" id="IPR000595">
    <property type="entry name" value="cNMP-bd_dom"/>
</dbReference>
<reference evidence="2 3" key="1">
    <citation type="submission" date="2019-08" db="EMBL/GenBank/DDBJ databases">
        <title>Highly reduced genomes of protist endosymbionts show evolutionary convergence.</title>
        <authorList>
            <person name="George E."/>
            <person name="Husnik F."/>
            <person name="Tashyreva D."/>
            <person name="Prokopchuk G."/>
            <person name="Horak A."/>
            <person name="Kwong W.K."/>
            <person name="Lukes J."/>
            <person name="Keeling P.J."/>
        </authorList>
    </citation>
    <scope>NUCLEOTIDE SEQUENCE [LARGE SCALE GENOMIC DNA]</scope>
    <source>
        <strain evidence="2">1605</strain>
    </source>
</reference>
<protein>
    <submittedName>
        <fullName evidence="2">Cyclic nucleotide-binding domain-containing protein</fullName>
    </submittedName>
</protein>
<dbReference type="Pfam" id="PF00027">
    <property type="entry name" value="cNMP_binding"/>
    <property type="match status" value="1"/>
</dbReference>
<dbReference type="InterPro" id="IPR045641">
    <property type="entry name" value="SrpI-like"/>
</dbReference>
<sequence>MKERRINSLKNAKVLSAVQNTHAFAEFITPRLFMKMLPCVNLETGIFRINRVKKYKNNPHALNEESVKSIELMSYLNNKEISSLIGNSSKKSCILGEVIEQNQSENKFYIILSGEYELVLLNHNEKPVVIANLQAGKFFGGFKALGYENYDKIKIRTSVPGSMLVVENDSFKDLLQKDEFRYYVKSSIMNYENEYNTGEHKAKLISSYSDEPMMPKSYTEYDESPEEIELDVIQSVLGIHSRIHELYNNPHPQFESQLKILIQNILEREEWEIFNNASHGLINQVSHDRKITTRTGPATPDDMDELLGMLWKDPSVIVAHPRAISAFARECTKRGVPPVIVRMFGSNLITWRGVPLVPCDKIGITKRHDGLAITNMMAIRLGMDKQGVVGLNKPDISYGGIPSLSVREMNTDDMSVINYLITKYYNVAVLVPDALAMLCNIEIGHYHD</sequence>
<evidence type="ECO:0000313" key="2">
    <source>
        <dbReference type="EMBL" id="QEK38161.1"/>
    </source>
</evidence>
<dbReference type="Pfam" id="PF19307">
    <property type="entry name" value="SrpI-like"/>
    <property type="match status" value="1"/>
</dbReference>
<feature type="domain" description="Cyclic nucleotide-binding" evidence="1">
    <location>
        <begin position="98"/>
        <end position="175"/>
    </location>
</feature>
<gene>
    <name evidence="2" type="ORF">FZC35_02120</name>
</gene>
<dbReference type="CDD" id="cd00038">
    <property type="entry name" value="CAP_ED"/>
    <property type="match status" value="1"/>
</dbReference>
<evidence type="ECO:0000259" key="1">
    <source>
        <dbReference type="PROSITE" id="PS50042"/>
    </source>
</evidence>
<dbReference type="PROSITE" id="PS50042">
    <property type="entry name" value="CNMP_BINDING_3"/>
    <property type="match status" value="1"/>
</dbReference>
<dbReference type="OrthoDB" id="181419at2"/>
<dbReference type="InterPro" id="IPR014710">
    <property type="entry name" value="RmlC-like_jellyroll"/>
</dbReference>